<dbReference type="EMBL" id="JAPWTK010000328">
    <property type="protein sequence ID" value="KAJ8942406.1"/>
    <property type="molecule type" value="Genomic_DNA"/>
</dbReference>
<dbReference type="Proteomes" id="UP001162162">
    <property type="component" value="Unassembled WGS sequence"/>
</dbReference>
<keyword evidence="3 7" id="KW-0853">WD repeat</keyword>
<dbReference type="PANTHER" id="PTHR18359:SF0">
    <property type="entry name" value="U3 SMALL NUCLEOLAR RNA-ASSOCIATED PROTEIN 18 HOMOLOG"/>
    <property type="match status" value="1"/>
</dbReference>
<comment type="subcellular location">
    <subcellularLocation>
        <location evidence="1">Nucleus</location>
        <location evidence="1">Nucleolus</location>
    </subcellularLocation>
</comment>
<evidence type="ECO:0000313" key="9">
    <source>
        <dbReference type="EMBL" id="KAJ8942406.1"/>
    </source>
</evidence>
<evidence type="ECO:0000256" key="3">
    <source>
        <dbReference type="ARBA" id="ARBA00022574"/>
    </source>
</evidence>
<dbReference type="SUPFAM" id="SSF50978">
    <property type="entry name" value="WD40 repeat-like"/>
    <property type="match status" value="1"/>
</dbReference>
<comment type="caution">
    <text evidence="9">The sequence shown here is derived from an EMBL/GenBank/DDBJ whole genome shotgun (WGS) entry which is preliminary data.</text>
</comment>
<dbReference type="GO" id="GO:0032040">
    <property type="term" value="C:small-subunit processome"/>
    <property type="evidence" value="ECO:0007669"/>
    <property type="project" value="TreeGrafter"/>
</dbReference>
<name>A0AAV8XVL2_9CUCU</name>
<dbReference type="InterPro" id="IPR036322">
    <property type="entry name" value="WD40_repeat_dom_sf"/>
</dbReference>
<comment type="similarity">
    <text evidence="6">Belongs to the WD repeat UTP18 family.</text>
</comment>
<gene>
    <name evidence="9" type="ORF">NQ318_014453</name>
</gene>
<dbReference type="InterPro" id="IPR001680">
    <property type="entry name" value="WD40_rpt"/>
</dbReference>
<evidence type="ECO:0000256" key="1">
    <source>
        <dbReference type="ARBA" id="ARBA00004604"/>
    </source>
</evidence>
<feature type="repeat" description="WD" evidence="7">
    <location>
        <begin position="319"/>
        <end position="360"/>
    </location>
</feature>
<dbReference type="GO" id="GO:0006364">
    <property type="term" value="P:rRNA processing"/>
    <property type="evidence" value="ECO:0007669"/>
    <property type="project" value="UniProtKB-KW"/>
</dbReference>
<feature type="region of interest" description="Disordered" evidence="8">
    <location>
        <begin position="1"/>
        <end position="42"/>
    </location>
</feature>
<dbReference type="Gene3D" id="2.130.10.10">
    <property type="entry name" value="YVTN repeat-like/Quinoprotein amine dehydrogenase"/>
    <property type="match status" value="1"/>
</dbReference>
<evidence type="ECO:0000256" key="5">
    <source>
        <dbReference type="ARBA" id="ARBA00023242"/>
    </source>
</evidence>
<feature type="region of interest" description="Disordered" evidence="8">
    <location>
        <begin position="55"/>
        <end position="97"/>
    </location>
</feature>
<dbReference type="AlphaFoldDB" id="A0AAV8XVL2"/>
<evidence type="ECO:0008006" key="11">
    <source>
        <dbReference type="Google" id="ProtNLM"/>
    </source>
</evidence>
<dbReference type="SMART" id="SM00320">
    <property type="entry name" value="WD40"/>
    <property type="match status" value="3"/>
</dbReference>
<proteinExistence type="inferred from homology"/>
<protein>
    <recommendedName>
        <fullName evidence="11">U3 small nucleolar RNA-associated protein 18 homolog</fullName>
    </recommendedName>
</protein>
<dbReference type="PROSITE" id="PS50082">
    <property type="entry name" value="WD_REPEATS_2"/>
    <property type="match status" value="1"/>
</dbReference>
<dbReference type="Pfam" id="PF00400">
    <property type="entry name" value="WD40"/>
    <property type="match status" value="1"/>
</dbReference>
<accession>A0AAV8XVL2</accession>
<reference evidence="9" key="1">
    <citation type="journal article" date="2023" name="Insect Mol. Biol.">
        <title>Genome sequencing provides insights into the evolution of gene families encoding plant cell wall-degrading enzymes in longhorned beetles.</title>
        <authorList>
            <person name="Shin N.R."/>
            <person name="Okamura Y."/>
            <person name="Kirsch R."/>
            <person name="Pauchet Y."/>
        </authorList>
    </citation>
    <scope>NUCLEOTIDE SEQUENCE</scope>
    <source>
        <strain evidence="9">AMC_N1</strain>
    </source>
</reference>
<dbReference type="GO" id="GO:0034388">
    <property type="term" value="C:Pwp2p-containing subcomplex of 90S preribosome"/>
    <property type="evidence" value="ECO:0007669"/>
    <property type="project" value="TreeGrafter"/>
</dbReference>
<evidence type="ECO:0000256" key="4">
    <source>
        <dbReference type="ARBA" id="ARBA00022737"/>
    </source>
</evidence>
<sequence length="496" mass="54562">MSKERQNRKRKHEPKNKEDVEYAPKYKFRPFNEESQAEEEKLSSILFGGASSFLQSLEEAEQEAGPSSPNIDSGMGEDDSSDTGEHGRKPAWVDEDDDGIEVGQALDAQRRKLPSGGINSRSNKYSKLLKHKFVDGCRYSKWAVLNNPNRGDSDSDADIPQSCGFIARTTNANLPPSLLEFKKVRDLNCETYSEGPYINSVEFHQGSTVALVAGNGGVASLFAVDGKRNNKLHSVAFERFPIVCAKFTQGGNEAILGSRHSHIFSFDLLAAKSVRINLPHGLTQFKKFVVSPDSQYIAATGKWGEVHILEAASKERISILKQNSEVTALAFNPSGNMLFGHSDSGEVTVWDMNMRRVRHKFTDEGCLQGTTLALSSSNQFFAAGSAQGVVNLYGVEDVLQHKLPKPRKTILNLTTAVTDLKFNSSSEVLALSSVEIQNSVKLFHIGSGTIFSNFPNFGTKMGNIGTLNFSPSSGFIAFGNRKSVVSLYRLKHFKNY</sequence>
<evidence type="ECO:0000313" key="10">
    <source>
        <dbReference type="Proteomes" id="UP001162162"/>
    </source>
</evidence>
<evidence type="ECO:0000256" key="2">
    <source>
        <dbReference type="ARBA" id="ARBA00022552"/>
    </source>
</evidence>
<dbReference type="PROSITE" id="PS50294">
    <property type="entry name" value="WD_REPEATS_REGION"/>
    <property type="match status" value="1"/>
</dbReference>
<feature type="compositionally biased region" description="Basic and acidic residues" evidence="8">
    <location>
        <begin position="83"/>
        <end position="92"/>
    </location>
</feature>
<evidence type="ECO:0000256" key="8">
    <source>
        <dbReference type="SAM" id="MobiDB-lite"/>
    </source>
</evidence>
<keyword evidence="2" id="KW-0698">rRNA processing</keyword>
<keyword evidence="10" id="KW-1185">Reference proteome</keyword>
<feature type="compositionally biased region" description="Basic and acidic residues" evidence="8">
    <location>
        <begin position="15"/>
        <end position="24"/>
    </location>
</feature>
<keyword evidence="5" id="KW-0539">Nucleus</keyword>
<feature type="compositionally biased region" description="Basic residues" evidence="8">
    <location>
        <begin position="1"/>
        <end position="14"/>
    </location>
</feature>
<dbReference type="InterPro" id="IPR015943">
    <property type="entry name" value="WD40/YVTN_repeat-like_dom_sf"/>
</dbReference>
<keyword evidence="4" id="KW-0677">Repeat</keyword>
<evidence type="ECO:0000256" key="6">
    <source>
        <dbReference type="ARBA" id="ARBA00025767"/>
    </source>
</evidence>
<evidence type="ECO:0000256" key="7">
    <source>
        <dbReference type="PROSITE-ProRule" id="PRU00221"/>
    </source>
</evidence>
<organism evidence="9 10">
    <name type="scientific">Aromia moschata</name>
    <dbReference type="NCBI Taxonomy" id="1265417"/>
    <lineage>
        <taxon>Eukaryota</taxon>
        <taxon>Metazoa</taxon>
        <taxon>Ecdysozoa</taxon>
        <taxon>Arthropoda</taxon>
        <taxon>Hexapoda</taxon>
        <taxon>Insecta</taxon>
        <taxon>Pterygota</taxon>
        <taxon>Neoptera</taxon>
        <taxon>Endopterygota</taxon>
        <taxon>Coleoptera</taxon>
        <taxon>Polyphaga</taxon>
        <taxon>Cucujiformia</taxon>
        <taxon>Chrysomeloidea</taxon>
        <taxon>Cerambycidae</taxon>
        <taxon>Cerambycinae</taxon>
        <taxon>Callichromatini</taxon>
        <taxon>Aromia</taxon>
    </lineage>
</organism>
<dbReference type="InterPro" id="IPR045161">
    <property type="entry name" value="Utp18"/>
</dbReference>
<dbReference type="PANTHER" id="PTHR18359">
    <property type="entry name" value="WD-REPEAT PROTEIN-RELATED"/>
    <property type="match status" value="1"/>
</dbReference>